<evidence type="ECO:0000313" key="2">
    <source>
        <dbReference type="Ensembl" id="ENSELUP00000095579.1"/>
    </source>
</evidence>
<name>C1BXT9_ESOLU</name>
<sequence>MESSDEEEGRTFVQVVSEKYNPENFPYCRGNGMGVVVLSSPQGSPIKGQGANDHVVSNCFLKEGQRSY</sequence>
<organism evidence="1">
    <name type="scientific">Esox lucius</name>
    <name type="common">Northern pike</name>
    <dbReference type="NCBI Taxonomy" id="8010"/>
    <lineage>
        <taxon>Eukaryota</taxon>
        <taxon>Metazoa</taxon>
        <taxon>Chordata</taxon>
        <taxon>Craniata</taxon>
        <taxon>Vertebrata</taxon>
        <taxon>Euteleostomi</taxon>
        <taxon>Actinopterygii</taxon>
        <taxon>Neopterygii</taxon>
        <taxon>Teleostei</taxon>
        <taxon>Protacanthopterygii</taxon>
        <taxon>Esociformes</taxon>
        <taxon>Esocidae</taxon>
        <taxon>Esox</taxon>
    </lineage>
</organism>
<reference evidence="2" key="4">
    <citation type="submission" date="2025-05" db="UniProtKB">
        <authorList>
            <consortium name="Ensembl"/>
        </authorList>
    </citation>
    <scope>IDENTIFICATION</scope>
</reference>
<dbReference type="Proteomes" id="UP000265140">
    <property type="component" value="Chromosome 7"/>
</dbReference>
<evidence type="ECO:0000313" key="3">
    <source>
        <dbReference type="Proteomes" id="UP000265140"/>
    </source>
</evidence>
<reference evidence="2 3" key="3">
    <citation type="submission" date="2020-02" db="EMBL/GenBank/DDBJ databases">
        <title>Esox lucius (northern pike) genome, fEsoLuc1, primary haplotype.</title>
        <authorList>
            <person name="Myers G."/>
            <person name="Karagic N."/>
            <person name="Meyer A."/>
            <person name="Pippel M."/>
            <person name="Reichard M."/>
            <person name="Winkler S."/>
            <person name="Tracey A."/>
            <person name="Sims Y."/>
            <person name="Howe K."/>
            <person name="Rhie A."/>
            <person name="Formenti G."/>
            <person name="Durbin R."/>
            <person name="Fedrigo O."/>
            <person name="Jarvis E.D."/>
        </authorList>
    </citation>
    <scope>NUCLEOTIDE SEQUENCE [LARGE SCALE GENOMIC DNA]</scope>
</reference>
<accession>C1BXT9</accession>
<gene>
    <name evidence="1" type="primary">TBCEL</name>
</gene>
<proteinExistence type="evidence at transcript level"/>
<dbReference type="Ensembl" id="ENSELUT00000090244.1">
    <property type="protein sequence ID" value="ENSELUP00000095579.1"/>
    <property type="gene ID" value="ENSELUG00000018456.3"/>
</dbReference>
<keyword evidence="3" id="KW-1185">Reference proteome</keyword>
<dbReference type="EMBL" id="BT079418">
    <property type="protein sequence ID" value="ACO13842.1"/>
    <property type="molecule type" value="mRNA"/>
</dbReference>
<dbReference type="GeneTree" id="ENSGT00530000063405"/>
<dbReference type="AlphaFoldDB" id="C1BXT9"/>
<reference evidence="1" key="1">
    <citation type="journal article" date="2010" name="BMC Genomics">
        <title>Salmo salar and Esox lucius full-length cDNA sequences reveal changes in evolutionary pressures on a post-tetraploidization genome.</title>
        <authorList>
            <person name="Leong J.S."/>
            <person name="Jantzen S.G."/>
            <person name="von Schalburg K.R."/>
            <person name="Cooper G.A."/>
            <person name="Messmer A.M."/>
            <person name="Liao N.Y."/>
            <person name="Munro S."/>
            <person name="Moore R."/>
            <person name="Holt R.A."/>
            <person name="Jones S.J."/>
            <person name="Davidson W.S."/>
            <person name="Koop B.F."/>
        </authorList>
    </citation>
    <scope>NUCLEOTIDE SEQUENCE</scope>
    <source>
        <tissue evidence="1">Head kidney</tissue>
    </source>
</reference>
<dbReference type="Bgee" id="ENSELUG00000018456">
    <property type="expression patterns" value="Expressed in brain and 15 other cell types or tissues"/>
</dbReference>
<reference evidence="1" key="2">
    <citation type="submission" date="2010-07" db="EMBL/GenBank/DDBJ databases">
        <title>Esox lucius ESTs and full-length cDNAs.</title>
        <authorList>
            <consortium name="cGRASP (B.F. Koop &amp; W.S. Davidson)"/>
            <person name="Leong J."/>
            <person name="Jantzen S."/>
            <person name="Cooper G."/>
            <person name="Davidson W.S."/>
            <person name="Koop B.F."/>
        </authorList>
    </citation>
    <scope>NUCLEOTIDE SEQUENCE</scope>
    <source>
        <tissue evidence="1">Head kidney</tissue>
    </source>
</reference>
<protein>
    <submittedName>
        <fullName evidence="1">Tubulin-specific chaperone cofactor E-like protein</fullName>
    </submittedName>
</protein>
<evidence type="ECO:0000313" key="1">
    <source>
        <dbReference type="EMBL" id="ACO13842.1"/>
    </source>
</evidence>